<dbReference type="STRING" id="37658.SAMN05661086_02008"/>
<gene>
    <name evidence="3" type="ORF">SAMN05661086_02008</name>
</gene>
<accession>A0A1I6JWD6</accession>
<dbReference type="InterPro" id="IPR006140">
    <property type="entry name" value="D-isomer_DH_NAD-bd"/>
</dbReference>
<keyword evidence="4" id="KW-1185">Reference proteome</keyword>
<dbReference type="AlphaFoldDB" id="A0A1I6JWD6"/>
<evidence type="ECO:0000259" key="2">
    <source>
        <dbReference type="Pfam" id="PF16924"/>
    </source>
</evidence>
<organism evidence="3 4">
    <name type="scientific">Anaeromicropila populeti</name>
    <dbReference type="NCBI Taxonomy" id="37658"/>
    <lineage>
        <taxon>Bacteria</taxon>
        <taxon>Bacillati</taxon>
        <taxon>Bacillota</taxon>
        <taxon>Clostridia</taxon>
        <taxon>Lachnospirales</taxon>
        <taxon>Lachnospiraceae</taxon>
        <taxon>Anaeromicropila</taxon>
    </lineage>
</organism>
<dbReference type="Pfam" id="PF02826">
    <property type="entry name" value="2-Hacid_dh_C"/>
    <property type="match status" value="1"/>
</dbReference>
<dbReference type="SUPFAM" id="SSF51735">
    <property type="entry name" value="NAD(P)-binding Rossmann-fold domains"/>
    <property type="match status" value="1"/>
</dbReference>
<dbReference type="EMBL" id="FOYZ01000007">
    <property type="protein sequence ID" value="SFR83231.1"/>
    <property type="molecule type" value="Genomic_DNA"/>
</dbReference>
<reference evidence="3 4" key="1">
    <citation type="submission" date="2016-10" db="EMBL/GenBank/DDBJ databases">
        <authorList>
            <person name="de Groot N.N."/>
        </authorList>
    </citation>
    <scope>NUCLEOTIDE SEQUENCE [LARGE SCALE GENOMIC DNA]</scope>
    <source>
        <strain evidence="3 4">743A</strain>
    </source>
</reference>
<evidence type="ECO:0000313" key="4">
    <source>
        <dbReference type="Proteomes" id="UP000199659"/>
    </source>
</evidence>
<feature type="domain" description="Dipicolinate synthase subunit A N-terminal" evidence="2">
    <location>
        <begin position="6"/>
        <end position="120"/>
    </location>
</feature>
<name>A0A1I6JWD6_9FIRM</name>
<dbReference type="GO" id="GO:0051287">
    <property type="term" value="F:NAD binding"/>
    <property type="evidence" value="ECO:0007669"/>
    <property type="project" value="InterPro"/>
</dbReference>
<dbReference type="InterPro" id="IPR031629">
    <property type="entry name" value="DpaA_N"/>
</dbReference>
<proteinExistence type="predicted"/>
<dbReference type="OrthoDB" id="8840764at2"/>
<protein>
    <submittedName>
        <fullName evidence="3">Dipicolinate synthase subunit A</fullName>
    </submittedName>
</protein>
<dbReference type="NCBIfam" id="NF006162">
    <property type="entry name" value="PRK08306.1"/>
    <property type="match status" value="1"/>
</dbReference>
<dbReference type="Proteomes" id="UP000199659">
    <property type="component" value="Unassembled WGS sequence"/>
</dbReference>
<dbReference type="InterPro" id="IPR036291">
    <property type="entry name" value="NAD(P)-bd_dom_sf"/>
</dbReference>
<feature type="domain" description="D-isomer specific 2-hydroxyacid dehydrogenase NAD-binding" evidence="1">
    <location>
        <begin position="144"/>
        <end position="241"/>
    </location>
</feature>
<dbReference type="RefSeq" id="WP_092560550.1">
    <property type="nucleotide sequence ID" value="NZ_FOYZ01000007.1"/>
</dbReference>
<evidence type="ECO:0000259" key="1">
    <source>
        <dbReference type="Pfam" id="PF02826"/>
    </source>
</evidence>
<sequence>MPNNQKISIIGGDLRQFYMAKILLEQGYDVSVYSLEMPEELPGIKKSPSLKAAMNFGNIIVGPVPFSRGSINITSNISNDDMSLKHFISCIRKDHVIVGGVISPIVSKHCKANQIQCIDLLEVNEVSVKNAIATAEGAIVEAITKSAVNLHKSSVLVLGYGKCGSVLAEKLRGLNADVTVCARRQESLVLADAVGYHTLWLPDLEENISSFSFIFNTIPAKIIDNNMLNSIAKDAIIIDISSKPGCMDFVEASQLGINASLCLGLPGKYSPKTSAEILLDTLLAYLKSA</sequence>
<dbReference type="Pfam" id="PF16924">
    <property type="entry name" value="DpaA_N"/>
    <property type="match status" value="1"/>
</dbReference>
<dbReference type="Gene3D" id="3.40.50.720">
    <property type="entry name" value="NAD(P)-binding Rossmann-like Domain"/>
    <property type="match status" value="1"/>
</dbReference>
<evidence type="ECO:0000313" key="3">
    <source>
        <dbReference type="EMBL" id="SFR83231.1"/>
    </source>
</evidence>